<gene>
    <name evidence="1" type="primary">50</name>
</gene>
<name>Q9ZX99_BPPHC</name>
<dbReference type="KEGG" id="vg:2715899"/>
<dbReference type="OrthoDB" id="16732at10239"/>
<dbReference type="InterPro" id="IPR047763">
    <property type="entry name" value="PG_bind_dom_phiBT1-type"/>
</dbReference>
<reference evidence="1 2" key="2">
    <citation type="journal article" date="1999" name="Proc. Natl. Acad. Sci. U.S.A.">
        <title>Evolutionary relationships among diverse bacteriophages and prophages: all the world's a phage.</title>
        <authorList>
            <person name="Hendrix R.W."/>
            <person name="Smith M.C.M."/>
            <person name="Burns N."/>
            <person name="Ford M.E."/>
            <person name="Hatfull G.F."/>
        </authorList>
    </citation>
    <scope>NUCLEOTIDE SEQUENCE [LARGE SCALE GENOMIC DNA]</scope>
    <source>
        <strain evidence="1 2">Norwich stock</strain>
    </source>
</reference>
<protein>
    <submittedName>
        <fullName evidence="1">Gp50</fullName>
    </submittedName>
</protein>
<dbReference type="EMBL" id="AJ006589">
    <property type="protein sequence ID" value="CAA07120.2"/>
    <property type="molecule type" value="Genomic_DNA"/>
</dbReference>
<dbReference type="Proteomes" id="UP000002124">
    <property type="component" value="Segment"/>
</dbReference>
<evidence type="ECO:0000313" key="1">
    <source>
        <dbReference type="EMBL" id="CAA07120.2"/>
    </source>
</evidence>
<organism evidence="1 2">
    <name type="scientific">Streptomyces phage phiC31</name>
    <name type="common">Bacteriophage phi-C31</name>
    <dbReference type="NCBI Taxonomy" id="10719"/>
    <lineage>
        <taxon>Viruses</taxon>
        <taxon>Duplodnaviria</taxon>
        <taxon>Heunggongvirae</taxon>
        <taxon>Uroviricota</taxon>
        <taxon>Caudoviricetes</taxon>
        <taxon>Colingsworthviridae</taxon>
        <taxon>Lomovskayavirus</taxon>
    </lineage>
</organism>
<proteinExistence type="predicted"/>
<organismHost>
    <name type="scientific">Streptomyces coelicolor</name>
    <dbReference type="NCBI Taxonomy" id="1902"/>
</organismHost>
<keyword evidence="2" id="KW-1185">Reference proteome</keyword>
<dbReference type="GeneID" id="2715899"/>
<dbReference type="RefSeq" id="NP_047941.2">
    <property type="nucleotide sequence ID" value="NC_001978.3"/>
</dbReference>
<reference evidence="1 2" key="1">
    <citation type="journal article" date="1999" name="Nucleic Acids Res.">
        <title>The complete genome sequence of the Streptomyces temperate phage straight phiC31: evolutionary relationships to other viruses.</title>
        <authorList>
            <person name="Smith M.C.M."/>
            <person name="Burns N."/>
            <person name="Wilson R.N."/>
            <person name="Gregory M.A."/>
        </authorList>
    </citation>
    <scope>NUCLEOTIDE SEQUENCE</scope>
    <source>
        <strain evidence="1 2">Norwich stock</strain>
    </source>
</reference>
<evidence type="ECO:0000313" key="2">
    <source>
        <dbReference type="Proteomes" id="UP000002124"/>
    </source>
</evidence>
<accession>Q9ZX99</accession>
<dbReference type="NCBIfam" id="NF038080">
    <property type="entry name" value="PG_bind_siph"/>
    <property type="match status" value="2"/>
</dbReference>
<sequence length="362" mass="38385">MSVAKAEVGYHEGRSGGHWNNHQKYSPAVPGLEWSQNQAWCATFVSWAALQAGESAHYPRTASCATGVNWFRNKGRWSAYPAVGAQVFFGNGGGSHTEICYAYDADYAYTVGGNTNTNGSAEGDGVYLRKRARRDSYLYGYGYPDVAGGSVSADPDASKFGYKHKATGDVGDVGGSTTPDKPAEPSGAVARYKVTINGLEYGYGARGAQVTQVGKALVAKGFGDAYKDGPGPNWSDADTTNYAAFQRSLGYSGKDADGVPGEGSLTKLLGKLPAKAKPKPSYEPFPGAAWFKKNPKSPIVTAMGKRLVAEGCSAYRSGPGAQWTNADKASYAKWQRKRGYSGADADGWPGKTTWDALKVPKV</sequence>